<dbReference type="PANTHER" id="PTHR21397:SF4">
    <property type="entry name" value="ER MEMBRANE PROTEIN COMPLEX SUBUNIT 10"/>
    <property type="match status" value="1"/>
</dbReference>
<proteinExistence type="inferred from homology"/>
<evidence type="ECO:0000256" key="5">
    <source>
        <dbReference type="ARBA" id="ARBA00022729"/>
    </source>
</evidence>
<evidence type="ECO:0000256" key="3">
    <source>
        <dbReference type="ARBA" id="ARBA00020105"/>
    </source>
</evidence>
<evidence type="ECO:0000256" key="8">
    <source>
        <dbReference type="ARBA" id="ARBA00023136"/>
    </source>
</evidence>
<protein>
    <recommendedName>
        <fullName evidence="3">ER membrane protein complex subunit 10</fullName>
    </recommendedName>
</protein>
<feature type="chain" id="PRO_5004578972" description="ER membrane protein complex subunit 10" evidence="10">
    <location>
        <begin position="26"/>
        <end position="232"/>
    </location>
</feature>
<accession>T1IXV2</accession>
<dbReference type="PhylomeDB" id="T1IXV2"/>
<dbReference type="PANTHER" id="PTHR21397">
    <property type="entry name" value="CHROMATIN COMPLEXES SUBUNIT BAP18-RELATED"/>
    <property type="match status" value="1"/>
</dbReference>
<dbReference type="EMBL" id="JH431663">
    <property type="status" value="NOT_ANNOTATED_CDS"/>
    <property type="molecule type" value="Genomic_DNA"/>
</dbReference>
<evidence type="ECO:0000256" key="1">
    <source>
        <dbReference type="ARBA" id="ARBA00004115"/>
    </source>
</evidence>
<evidence type="ECO:0000256" key="2">
    <source>
        <dbReference type="ARBA" id="ARBA00007695"/>
    </source>
</evidence>
<keyword evidence="5 10" id="KW-0732">Signal</keyword>
<keyword evidence="12" id="KW-1185">Reference proteome</keyword>
<keyword evidence="8 9" id="KW-0472">Membrane</keyword>
<dbReference type="OMA" id="WITIELQ"/>
<comment type="subcellular location">
    <subcellularLocation>
        <location evidence="1">Endoplasmic reticulum membrane</location>
        <topology evidence="1">Single-pass type I membrane protein</topology>
    </subcellularLocation>
</comment>
<evidence type="ECO:0000256" key="4">
    <source>
        <dbReference type="ARBA" id="ARBA00022692"/>
    </source>
</evidence>
<dbReference type="STRING" id="126957.T1IXV2"/>
<name>T1IXV2_STRMM</name>
<dbReference type="CDD" id="cd22209">
    <property type="entry name" value="EMC10"/>
    <property type="match status" value="1"/>
</dbReference>
<dbReference type="EnsemblMetazoa" id="SMAR006047-RA">
    <property type="protein sequence ID" value="SMAR006047-PA"/>
    <property type="gene ID" value="SMAR006047"/>
</dbReference>
<reference evidence="12" key="1">
    <citation type="submission" date="2011-05" db="EMBL/GenBank/DDBJ databases">
        <authorList>
            <person name="Richards S.R."/>
            <person name="Qu J."/>
            <person name="Jiang H."/>
            <person name="Jhangiani S.N."/>
            <person name="Agravi P."/>
            <person name="Goodspeed R."/>
            <person name="Gross S."/>
            <person name="Mandapat C."/>
            <person name="Jackson L."/>
            <person name="Mathew T."/>
            <person name="Pu L."/>
            <person name="Thornton R."/>
            <person name="Saada N."/>
            <person name="Wilczek-Boney K.B."/>
            <person name="Lee S."/>
            <person name="Kovar C."/>
            <person name="Wu Y."/>
            <person name="Scherer S.E."/>
            <person name="Worley K.C."/>
            <person name="Muzny D.M."/>
            <person name="Gibbs R."/>
        </authorList>
    </citation>
    <scope>NUCLEOTIDE SEQUENCE</scope>
    <source>
        <strain evidence="12">Brora</strain>
    </source>
</reference>
<evidence type="ECO:0000313" key="11">
    <source>
        <dbReference type="EnsemblMetazoa" id="SMAR006047-PA"/>
    </source>
</evidence>
<evidence type="ECO:0000256" key="9">
    <source>
        <dbReference type="SAM" id="Phobius"/>
    </source>
</evidence>
<evidence type="ECO:0000256" key="7">
    <source>
        <dbReference type="ARBA" id="ARBA00022989"/>
    </source>
</evidence>
<dbReference type="AlphaFoldDB" id="T1IXV2"/>
<keyword evidence="7 9" id="KW-1133">Transmembrane helix</keyword>
<evidence type="ECO:0000256" key="6">
    <source>
        <dbReference type="ARBA" id="ARBA00022824"/>
    </source>
</evidence>
<keyword evidence="4 9" id="KW-0812">Transmembrane</keyword>
<feature type="transmembrane region" description="Helical" evidence="9">
    <location>
        <begin position="205"/>
        <end position="222"/>
    </location>
</feature>
<dbReference type="Pfam" id="PF21203">
    <property type="entry name" value="ECM10"/>
    <property type="match status" value="1"/>
</dbReference>
<dbReference type="GO" id="GO:0072546">
    <property type="term" value="C:EMC complex"/>
    <property type="evidence" value="ECO:0007669"/>
    <property type="project" value="TreeGrafter"/>
</dbReference>
<comment type="similarity">
    <text evidence="2">Belongs to the EMC10 family.</text>
</comment>
<evidence type="ECO:0000256" key="10">
    <source>
        <dbReference type="SAM" id="SignalP"/>
    </source>
</evidence>
<dbReference type="eggNOG" id="KOG4827">
    <property type="taxonomic scope" value="Eukaryota"/>
</dbReference>
<dbReference type="Proteomes" id="UP000014500">
    <property type="component" value="Unassembled WGS sequence"/>
</dbReference>
<reference evidence="11" key="2">
    <citation type="submission" date="2015-02" db="UniProtKB">
        <authorList>
            <consortium name="EnsemblMetazoa"/>
        </authorList>
    </citation>
    <scope>IDENTIFICATION</scope>
</reference>
<sequence>MESAIAKAVFASVFALLCLIPVLHSSDEFEGQMSLTVQHAFDSSLDAPFVNRGVIFLKSIRNGLATFNEDSGLSADARENLRTLANENGIYRLRVLIKSDDPTQFVSTYIKACSLYESRLSDTIILHLDQSGEVLGVSLTTDNMLCNGATVYDSQLMHFNTSVEIRQMENGPVPDTASYIQKLEKEKAEKAKGDQTENKSFFAKYWMYIVPVFIFLIISSAANPEAQAGGGR</sequence>
<feature type="signal peptide" evidence="10">
    <location>
        <begin position="1"/>
        <end position="25"/>
    </location>
</feature>
<dbReference type="HOGENOM" id="CLU_065716_2_0_1"/>
<keyword evidence="6" id="KW-0256">Endoplasmic reticulum</keyword>
<evidence type="ECO:0000313" key="12">
    <source>
        <dbReference type="Proteomes" id="UP000014500"/>
    </source>
</evidence>
<organism evidence="11 12">
    <name type="scientific">Strigamia maritima</name>
    <name type="common">European centipede</name>
    <name type="synonym">Geophilus maritimus</name>
    <dbReference type="NCBI Taxonomy" id="126957"/>
    <lineage>
        <taxon>Eukaryota</taxon>
        <taxon>Metazoa</taxon>
        <taxon>Ecdysozoa</taxon>
        <taxon>Arthropoda</taxon>
        <taxon>Myriapoda</taxon>
        <taxon>Chilopoda</taxon>
        <taxon>Pleurostigmophora</taxon>
        <taxon>Geophilomorpha</taxon>
        <taxon>Linotaeniidae</taxon>
        <taxon>Strigamia</taxon>
    </lineage>
</organism>